<dbReference type="PANTHER" id="PTHR43479">
    <property type="entry name" value="ACREF/ENVCD OPERON REPRESSOR-RELATED"/>
    <property type="match status" value="1"/>
</dbReference>
<dbReference type="PRINTS" id="PR00455">
    <property type="entry name" value="HTHTETR"/>
</dbReference>
<evidence type="ECO:0000256" key="2">
    <source>
        <dbReference type="PROSITE-ProRule" id="PRU00335"/>
    </source>
</evidence>
<dbReference type="Proteomes" id="UP000000392">
    <property type="component" value="Chromosome"/>
</dbReference>
<dbReference type="InterPro" id="IPR001647">
    <property type="entry name" value="HTH_TetR"/>
</dbReference>
<dbReference type="SUPFAM" id="SSF46689">
    <property type="entry name" value="Homeodomain-like"/>
    <property type="match status" value="1"/>
</dbReference>
<organism evidence="4 5">
    <name type="scientific">Acinetobacter oleivorans (strain JCM 16667 / KCTC 23045 / DR1)</name>
    <dbReference type="NCBI Taxonomy" id="436717"/>
    <lineage>
        <taxon>Bacteria</taxon>
        <taxon>Pseudomonadati</taxon>
        <taxon>Pseudomonadota</taxon>
        <taxon>Gammaproteobacteria</taxon>
        <taxon>Moraxellales</taxon>
        <taxon>Moraxellaceae</taxon>
        <taxon>Acinetobacter</taxon>
    </lineage>
</organism>
<dbReference type="EMBL" id="CP002080">
    <property type="protein sequence ID" value="ADI91439.1"/>
    <property type="molecule type" value="Genomic_DNA"/>
</dbReference>
<dbReference type="InterPro" id="IPR009057">
    <property type="entry name" value="Homeodomain-like_sf"/>
</dbReference>
<evidence type="ECO:0000256" key="1">
    <source>
        <dbReference type="ARBA" id="ARBA00023125"/>
    </source>
</evidence>
<evidence type="ECO:0000259" key="3">
    <source>
        <dbReference type="PROSITE" id="PS50977"/>
    </source>
</evidence>
<evidence type="ECO:0000313" key="4">
    <source>
        <dbReference type="EMBL" id="ADI91439.1"/>
    </source>
</evidence>
<gene>
    <name evidence="4" type="ordered locus">AOLE_12760</name>
</gene>
<proteinExistence type="predicted"/>
<dbReference type="InterPro" id="IPR050624">
    <property type="entry name" value="HTH-type_Tx_Regulator"/>
</dbReference>
<sequence>MPKLVLPTRAMQVLNTSIDLFHHHGFHTVGIDRIVKESKIPKATFYNYFHSKERFVEICLIVQKERLKEKVLSIAESHQGTSVKDKLKKLYFLHTDLEGLYYLLFKAIFEIKLTYSKAYQVAIKYRTWLINEIYSQLRVFKTDATFQDAKLFLYMIEGAIIQLLSSGQADESERVLDCFLISMINHH</sequence>
<feature type="domain" description="HTH tetR-type" evidence="3">
    <location>
        <begin position="7"/>
        <end position="67"/>
    </location>
</feature>
<dbReference type="PANTHER" id="PTHR43479:SF11">
    <property type="entry name" value="ACREF_ENVCD OPERON REPRESSOR-RELATED"/>
    <property type="match status" value="1"/>
</dbReference>
<dbReference type="GeneID" id="9382973"/>
<accession>A0AAN0P9L2</accession>
<dbReference type="Pfam" id="PF00440">
    <property type="entry name" value="TetR_N"/>
    <property type="match status" value="1"/>
</dbReference>
<protein>
    <submittedName>
        <fullName evidence="4">TetR family regulatory protein</fullName>
    </submittedName>
</protein>
<dbReference type="RefSeq" id="WP_013198378.1">
    <property type="nucleotide sequence ID" value="NC_014259.1"/>
</dbReference>
<dbReference type="KEGG" id="acd:AOLE_12760"/>
<name>A0AAN0P9L2_ACISD</name>
<dbReference type="GO" id="GO:0003677">
    <property type="term" value="F:DNA binding"/>
    <property type="evidence" value="ECO:0007669"/>
    <property type="project" value="UniProtKB-UniRule"/>
</dbReference>
<evidence type="ECO:0000313" key="5">
    <source>
        <dbReference type="Proteomes" id="UP000000392"/>
    </source>
</evidence>
<reference evidence="4 5" key="1">
    <citation type="journal article" date="2010" name="J. Bacteriol.">
        <title>Complete genome sequence of the diesel-degrading Acinetobacter sp. strain DR1.</title>
        <authorList>
            <person name="Jung J."/>
            <person name="Baek J.H."/>
            <person name="Park W."/>
        </authorList>
    </citation>
    <scope>NUCLEOTIDE SEQUENCE [LARGE SCALE GENOMIC DNA]</scope>
    <source>
        <strain evidence="5">JCM 16667 / KCTC 23045 / DR1</strain>
    </source>
</reference>
<dbReference type="PROSITE" id="PS50977">
    <property type="entry name" value="HTH_TETR_2"/>
    <property type="match status" value="1"/>
</dbReference>
<dbReference type="AlphaFoldDB" id="A0AAN0P9L2"/>
<keyword evidence="1 2" id="KW-0238">DNA-binding</keyword>
<feature type="DNA-binding region" description="H-T-H motif" evidence="2">
    <location>
        <begin position="30"/>
        <end position="49"/>
    </location>
</feature>
<dbReference type="Gene3D" id="1.10.357.10">
    <property type="entry name" value="Tetracycline Repressor, domain 2"/>
    <property type="match status" value="1"/>
</dbReference>